<feature type="chain" id="PRO_5035448553" evidence="3">
    <location>
        <begin position="23"/>
        <end position="224"/>
    </location>
</feature>
<dbReference type="Proteomes" id="UP000792457">
    <property type="component" value="Unassembled WGS sequence"/>
</dbReference>
<proteinExistence type="predicted"/>
<dbReference type="InterPro" id="IPR000033">
    <property type="entry name" value="LDLR_classB_rpt"/>
</dbReference>
<dbReference type="InterPro" id="IPR011042">
    <property type="entry name" value="6-blade_b-propeller_TolB-like"/>
</dbReference>
<keyword evidence="3" id="KW-0732">Signal</keyword>
<comment type="caution">
    <text evidence="4">The sequence shown here is derived from an EMBL/GenBank/DDBJ whole genome shotgun (WGS) entry which is preliminary data.</text>
</comment>
<dbReference type="GO" id="GO:0042813">
    <property type="term" value="F:Wnt receptor activity"/>
    <property type="evidence" value="ECO:0007669"/>
    <property type="project" value="TreeGrafter"/>
</dbReference>
<dbReference type="GO" id="GO:0060070">
    <property type="term" value="P:canonical Wnt signaling pathway"/>
    <property type="evidence" value="ECO:0007669"/>
    <property type="project" value="TreeGrafter"/>
</dbReference>
<dbReference type="OrthoDB" id="9990982at2759"/>
<protein>
    <submittedName>
        <fullName evidence="4">Uncharacterized protein</fullName>
    </submittedName>
</protein>
<gene>
    <name evidence="4" type="ORF">J437_LFUL001047</name>
</gene>
<dbReference type="AlphaFoldDB" id="A0A8K0KGM2"/>
<dbReference type="Gene3D" id="2.120.10.30">
    <property type="entry name" value="TolB, C-terminal domain"/>
    <property type="match status" value="1"/>
</dbReference>
<dbReference type="SMART" id="SM00135">
    <property type="entry name" value="LY"/>
    <property type="match status" value="3"/>
</dbReference>
<dbReference type="SUPFAM" id="SSF63825">
    <property type="entry name" value="YWTD domain"/>
    <property type="match status" value="1"/>
</dbReference>
<keyword evidence="5" id="KW-1185">Reference proteome</keyword>
<feature type="repeat" description="LDL-receptor class B" evidence="2">
    <location>
        <begin position="75"/>
        <end position="117"/>
    </location>
</feature>
<evidence type="ECO:0000256" key="1">
    <source>
        <dbReference type="ARBA" id="ARBA00022536"/>
    </source>
</evidence>
<organism evidence="4 5">
    <name type="scientific">Ladona fulva</name>
    <name type="common">Scarce chaser dragonfly</name>
    <name type="synonym">Libellula fulva</name>
    <dbReference type="NCBI Taxonomy" id="123851"/>
    <lineage>
        <taxon>Eukaryota</taxon>
        <taxon>Metazoa</taxon>
        <taxon>Ecdysozoa</taxon>
        <taxon>Arthropoda</taxon>
        <taxon>Hexapoda</taxon>
        <taxon>Insecta</taxon>
        <taxon>Pterygota</taxon>
        <taxon>Palaeoptera</taxon>
        <taxon>Odonata</taxon>
        <taxon>Epiprocta</taxon>
        <taxon>Anisoptera</taxon>
        <taxon>Libelluloidea</taxon>
        <taxon>Libellulidae</taxon>
        <taxon>Ladona</taxon>
    </lineage>
</organism>
<name>A0A8K0KGM2_LADFU</name>
<accession>A0A8K0KGM2</accession>
<evidence type="ECO:0000256" key="2">
    <source>
        <dbReference type="PROSITE-ProRule" id="PRU00461"/>
    </source>
</evidence>
<dbReference type="PROSITE" id="PS51120">
    <property type="entry name" value="LDLRB"/>
    <property type="match status" value="1"/>
</dbReference>
<feature type="signal peptide" evidence="3">
    <location>
        <begin position="1"/>
        <end position="22"/>
    </location>
</feature>
<dbReference type="GO" id="GO:0017147">
    <property type="term" value="F:Wnt-protein binding"/>
    <property type="evidence" value="ECO:0007669"/>
    <property type="project" value="TreeGrafter"/>
</dbReference>
<dbReference type="PANTHER" id="PTHR46513">
    <property type="entry name" value="VITELLOGENIN RECEPTOR-LIKE PROTEIN-RELATED-RELATED"/>
    <property type="match status" value="1"/>
</dbReference>
<reference evidence="4" key="1">
    <citation type="submission" date="2013-04" db="EMBL/GenBank/DDBJ databases">
        <authorList>
            <person name="Qu J."/>
            <person name="Murali S.C."/>
            <person name="Bandaranaike D."/>
            <person name="Bellair M."/>
            <person name="Blankenburg K."/>
            <person name="Chao H."/>
            <person name="Dinh H."/>
            <person name="Doddapaneni H."/>
            <person name="Downs B."/>
            <person name="Dugan-Rocha S."/>
            <person name="Elkadiri S."/>
            <person name="Gnanaolivu R.D."/>
            <person name="Hernandez B."/>
            <person name="Javaid M."/>
            <person name="Jayaseelan J.C."/>
            <person name="Lee S."/>
            <person name="Li M."/>
            <person name="Ming W."/>
            <person name="Munidasa M."/>
            <person name="Muniz J."/>
            <person name="Nguyen L."/>
            <person name="Ongeri F."/>
            <person name="Osuji N."/>
            <person name="Pu L.-L."/>
            <person name="Puazo M."/>
            <person name="Qu C."/>
            <person name="Quiroz J."/>
            <person name="Raj R."/>
            <person name="Weissenberger G."/>
            <person name="Xin Y."/>
            <person name="Zou X."/>
            <person name="Han Y."/>
            <person name="Richards S."/>
            <person name="Worley K."/>
            <person name="Muzny D."/>
            <person name="Gibbs R."/>
        </authorList>
    </citation>
    <scope>NUCLEOTIDE SEQUENCE</scope>
    <source>
        <strain evidence="4">Sampled in the wild</strain>
    </source>
</reference>
<sequence>MSGGFASSSVLLYFLRISSLAAYPPAAVNEKVLLFSRPNEIRGVDLGAPYYHTIPTISLPQVLSPSQLDFVTRTKQIYWADMQVNEVKRTGLTGGVTQTILDTAIENPSGFAIDWISGNMFVSSYDGDTSYITICNLEGEYVAVILEEREEEVADTTTVLSTLQKNGFIHFRSLAVDPIRGKLFWSGSVLGGNSAQVIEMANMDGSGRKTLHMQEGAAEQNSLT</sequence>
<evidence type="ECO:0000313" key="4">
    <source>
        <dbReference type="EMBL" id="KAG8233636.1"/>
    </source>
</evidence>
<dbReference type="GO" id="GO:0005886">
    <property type="term" value="C:plasma membrane"/>
    <property type="evidence" value="ECO:0007669"/>
    <property type="project" value="TreeGrafter"/>
</dbReference>
<dbReference type="EMBL" id="KZ308731">
    <property type="protein sequence ID" value="KAG8233636.1"/>
    <property type="molecule type" value="Genomic_DNA"/>
</dbReference>
<evidence type="ECO:0000313" key="5">
    <source>
        <dbReference type="Proteomes" id="UP000792457"/>
    </source>
</evidence>
<keyword evidence="1" id="KW-0245">EGF-like domain</keyword>
<feature type="non-terminal residue" evidence="4">
    <location>
        <position position="1"/>
    </location>
</feature>
<dbReference type="InterPro" id="IPR050778">
    <property type="entry name" value="Cueball_EGF_LRP_Nidogen"/>
</dbReference>
<dbReference type="PANTHER" id="PTHR46513:SF13">
    <property type="entry name" value="EGF-LIKE DOMAIN-CONTAINING PROTEIN"/>
    <property type="match status" value="1"/>
</dbReference>
<reference evidence="4" key="2">
    <citation type="submission" date="2017-10" db="EMBL/GenBank/DDBJ databases">
        <title>Ladona fulva Genome sequencing and assembly.</title>
        <authorList>
            <person name="Murali S."/>
            <person name="Richards S."/>
            <person name="Bandaranaike D."/>
            <person name="Bellair M."/>
            <person name="Blankenburg K."/>
            <person name="Chao H."/>
            <person name="Dinh H."/>
            <person name="Doddapaneni H."/>
            <person name="Dugan-Rocha S."/>
            <person name="Elkadiri S."/>
            <person name="Gnanaolivu R."/>
            <person name="Hernandez B."/>
            <person name="Skinner E."/>
            <person name="Javaid M."/>
            <person name="Lee S."/>
            <person name="Li M."/>
            <person name="Ming W."/>
            <person name="Munidasa M."/>
            <person name="Muniz J."/>
            <person name="Nguyen L."/>
            <person name="Hughes D."/>
            <person name="Osuji N."/>
            <person name="Pu L.-L."/>
            <person name="Puazo M."/>
            <person name="Qu C."/>
            <person name="Quiroz J."/>
            <person name="Raj R."/>
            <person name="Weissenberger G."/>
            <person name="Xin Y."/>
            <person name="Zou X."/>
            <person name="Han Y."/>
            <person name="Worley K."/>
            <person name="Muzny D."/>
            <person name="Gibbs R."/>
        </authorList>
    </citation>
    <scope>NUCLEOTIDE SEQUENCE</scope>
    <source>
        <strain evidence="4">Sampled in the wild</strain>
    </source>
</reference>
<evidence type="ECO:0000256" key="3">
    <source>
        <dbReference type="SAM" id="SignalP"/>
    </source>
</evidence>